<gene>
    <name evidence="1" type="ORF">Amon02_001032200</name>
</gene>
<reference evidence="1" key="1">
    <citation type="submission" date="2023-04" db="EMBL/GenBank/DDBJ databases">
        <title>Ambrosiozyma monospora NBRC 10751.</title>
        <authorList>
            <person name="Ichikawa N."/>
            <person name="Sato H."/>
            <person name="Tonouchi N."/>
        </authorList>
    </citation>
    <scope>NUCLEOTIDE SEQUENCE</scope>
    <source>
        <strain evidence="1">NBRC 10751</strain>
    </source>
</reference>
<organism evidence="1 2">
    <name type="scientific">Ambrosiozyma monospora</name>
    <name type="common">Yeast</name>
    <name type="synonym">Endomycopsis monosporus</name>
    <dbReference type="NCBI Taxonomy" id="43982"/>
    <lineage>
        <taxon>Eukaryota</taxon>
        <taxon>Fungi</taxon>
        <taxon>Dikarya</taxon>
        <taxon>Ascomycota</taxon>
        <taxon>Saccharomycotina</taxon>
        <taxon>Pichiomycetes</taxon>
        <taxon>Pichiales</taxon>
        <taxon>Pichiaceae</taxon>
        <taxon>Ambrosiozyma</taxon>
    </lineage>
</organism>
<protein>
    <submittedName>
        <fullName evidence="1">Unnamed protein product</fullName>
    </submittedName>
</protein>
<sequence length="223" mass="25458">MLNAKGIRIKRLTSCISLLRLCLSYSYLDLGDQDILKDFTNCFPNICLVAVKGHPKHYIVVAPGSIRFLVRLQTHTLAVDTSFDLNFLRFIPTIRMLEINLKIESLEDFHTVRCYVKRAADWMKNGQEKKLEREVRLLLDEFICTPDDLAKGGCLKDEGILSQSDPFYTYESGDYTYTSGFIENSTLPFFDGFEDRVLSMSYIATTDDVVDDSYCGGLISFLH</sequence>
<proteinExistence type="predicted"/>
<comment type="caution">
    <text evidence="1">The sequence shown here is derived from an EMBL/GenBank/DDBJ whole genome shotgun (WGS) entry which is preliminary data.</text>
</comment>
<dbReference type="Proteomes" id="UP001165064">
    <property type="component" value="Unassembled WGS sequence"/>
</dbReference>
<name>A0ACB5TYM7_AMBMO</name>
<evidence type="ECO:0000313" key="2">
    <source>
        <dbReference type="Proteomes" id="UP001165064"/>
    </source>
</evidence>
<keyword evidence="2" id="KW-1185">Reference proteome</keyword>
<evidence type="ECO:0000313" key="1">
    <source>
        <dbReference type="EMBL" id="GME97769.1"/>
    </source>
</evidence>
<accession>A0ACB5TYM7</accession>
<dbReference type="EMBL" id="BSXS01010240">
    <property type="protein sequence ID" value="GME97769.1"/>
    <property type="molecule type" value="Genomic_DNA"/>
</dbReference>